<dbReference type="RefSeq" id="WP_008895796.1">
    <property type="nucleotide sequence ID" value="NZ_AOIS01000057.1"/>
</dbReference>
<dbReference type="Proteomes" id="UP000011657">
    <property type="component" value="Unassembled WGS sequence"/>
</dbReference>
<evidence type="ECO:0000313" key="7">
    <source>
        <dbReference type="EMBL" id="ELZ15525.1"/>
    </source>
</evidence>
<comment type="cofactor">
    <cofactor evidence="1">
        <name>Zn(2+)</name>
        <dbReference type="ChEBI" id="CHEBI:29105"/>
    </cofactor>
</comment>
<keyword evidence="8" id="KW-1185">Reference proteome</keyword>
<dbReference type="PATRIC" id="fig|1227488.3.peg.3539"/>
<evidence type="ECO:0000259" key="6">
    <source>
        <dbReference type="Pfam" id="PF24827"/>
    </source>
</evidence>
<organism evidence="7 8">
    <name type="scientific">Haloterrigena salina JCM 13891</name>
    <dbReference type="NCBI Taxonomy" id="1227488"/>
    <lineage>
        <taxon>Archaea</taxon>
        <taxon>Methanobacteriati</taxon>
        <taxon>Methanobacteriota</taxon>
        <taxon>Stenosarchaea group</taxon>
        <taxon>Halobacteria</taxon>
        <taxon>Halobacteriales</taxon>
        <taxon>Natrialbaceae</taxon>
        <taxon>Haloterrigena</taxon>
    </lineage>
</organism>
<sequence>MEHETVTHTTAERRLARLPSGTDVAVTVHRYDGGAGPTVYVQAAQHGIELNGTAALRRLHRHLLTADLAGTVIAVPVVNSLAFDHGLYVTPQAVDAVNSNCNRVWPGDDAGTLQERIVAQLWELIESTDVVIDLHTGTPDMLEHVRFQPGNRKSRTLAATFGADYLLTDATSDDEPDDGTGDGDAADDDAADDGTADDEPYQGKLRTAAARAGIPAIVPELSNSRQIDHDAAHRGVRGLRNVLGELGMLREEPAPTPSQTILRNDEGRIGTDASGLFEPNPEVTVGDRVPAGTELGTVYCPSSFEERQRVTTTDAGVIYSLTRESVVTAGEKVACIAERA</sequence>
<gene>
    <name evidence="7" type="ORF">C477_17645</name>
</gene>
<dbReference type="PIRSF" id="PIRSF039012">
    <property type="entry name" value="ASP"/>
    <property type="match status" value="1"/>
</dbReference>
<dbReference type="GO" id="GO:0016811">
    <property type="term" value="F:hydrolase activity, acting on carbon-nitrogen (but not peptide) bonds, in linear amides"/>
    <property type="evidence" value="ECO:0007669"/>
    <property type="project" value="InterPro"/>
</dbReference>
<dbReference type="OrthoDB" id="184742at2157"/>
<dbReference type="PANTHER" id="PTHR37326:SF1">
    <property type="entry name" value="BLL3975 PROTEIN"/>
    <property type="match status" value="1"/>
</dbReference>
<evidence type="ECO:0000256" key="2">
    <source>
        <dbReference type="ARBA" id="ARBA00022723"/>
    </source>
</evidence>
<dbReference type="GO" id="GO:0046872">
    <property type="term" value="F:metal ion binding"/>
    <property type="evidence" value="ECO:0007669"/>
    <property type="project" value="UniProtKB-KW"/>
</dbReference>
<dbReference type="InterPro" id="IPR053138">
    <property type="entry name" value="N-alpha-Ac-DABA_deacetylase"/>
</dbReference>
<dbReference type="eggNOG" id="arCOG02890">
    <property type="taxonomic scope" value="Archaea"/>
</dbReference>
<keyword evidence="2" id="KW-0479">Metal-binding</keyword>
<keyword evidence="4" id="KW-0862">Zinc</keyword>
<dbReference type="PANTHER" id="PTHR37326">
    <property type="entry name" value="BLL3975 PROTEIN"/>
    <property type="match status" value="1"/>
</dbReference>
<dbReference type="STRING" id="1227488.C477_17645"/>
<dbReference type="Gene3D" id="3.40.630.10">
    <property type="entry name" value="Zn peptidases"/>
    <property type="match status" value="1"/>
</dbReference>
<comment type="caution">
    <text evidence="7">The sequence shown here is derived from an EMBL/GenBank/DDBJ whole genome shotgun (WGS) entry which is preliminary data.</text>
</comment>
<protein>
    <submittedName>
        <fullName evidence="7">Succinylglutamate desuccinylase/aspartoacylase</fullName>
    </submittedName>
</protein>
<dbReference type="GO" id="GO:0016788">
    <property type="term" value="F:hydrolase activity, acting on ester bonds"/>
    <property type="evidence" value="ECO:0007669"/>
    <property type="project" value="InterPro"/>
</dbReference>
<accession>M0BX68</accession>
<reference evidence="7 8" key="1">
    <citation type="journal article" date="2014" name="PLoS Genet.">
        <title>Phylogenetically driven sequencing of extremely halophilic archaea reveals strategies for static and dynamic osmo-response.</title>
        <authorList>
            <person name="Becker E.A."/>
            <person name="Seitzer P.M."/>
            <person name="Tritt A."/>
            <person name="Larsen D."/>
            <person name="Krusor M."/>
            <person name="Yao A.I."/>
            <person name="Wu D."/>
            <person name="Madern D."/>
            <person name="Eisen J.A."/>
            <person name="Darling A.E."/>
            <person name="Facciotti M.T."/>
        </authorList>
    </citation>
    <scope>NUCLEOTIDE SEQUENCE [LARGE SCALE GENOMIC DNA]</scope>
    <source>
        <strain evidence="7 8">JCM 13891</strain>
    </source>
</reference>
<feature type="region of interest" description="Disordered" evidence="5">
    <location>
        <begin position="168"/>
        <end position="201"/>
    </location>
</feature>
<evidence type="ECO:0000256" key="5">
    <source>
        <dbReference type="SAM" id="MobiDB-lite"/>
    </source>
</evidence>
<evidence type="ECO:0000256" key="1">
    <source>
        <dbReference type="ARBA" id="ARBA00001947"/>
    </source>
</evidence>
<dbReference type="InterPro" id="IPR055438">
    <property type="entry name" value="AstE_AspA_cat"/>
</dbReference>
<feature type="domain" description="Succinylglutamate desuccinylase/Aspartoacylase catalytic" evidence="6">
    <location>
        <begin position="35"/>
        <end position="243"/>
    </location>
</feature>
<evidence type="ECO:0000313" key="8">
    <source>
        <dbReference type="Proteomes" id="UP000011657"/>
    </source>
</evidence>
<dbReference type="InterPro" id="IPR043795">
    <property type="entry name" value="N-alpha-Ac-DABA-like"/>
</dbReference>
<dbReference type="Pfam" id="PF24827">
    <property type="entry name" value="AstE_AspA_cat"/>
    <property type="match status" value="1"/>
</dbReference>
<keyword evidence="3" id="KW-0378">Hydrolase</keyword>
<name>M0BX68_9EURY</name>
<dbReference type="AlphaFoldDB" id="M0BX68"/>
<proteinExistence type="predicted"/>
<evidence type="ECO:0000256" key="4">
    <source>
        <dbReference type="ARBA" id="ARBA00022833"/>
    </source>
</evidence>
<dbReference type="SUPFAM" id="SSF53187">
    <property type="entry name" value="Zn-dependent exopeptidases"/>
    <property type="match status" value="1"/>
</dbReference>
<feature type="compositionally biased region" description="Acidic residues" evidence="5">
    <location>
        <begin position="171"/>
        <end position="200"/>
    </location>
</feature>
<dbReference type="EMBL" id="AOIS01000057">
    <property type="protein sequence ID" value="ELZ15525.1"/>
    <property type="molecule type" value="Genomic_DNA"/>
</dbReference>
<evidence type="ECO:0000256" key="3">
    <source>
        <dbReference type="ARBA" id="ARBA00022801"/>
    </source>
</evidence>